<organism evidence="3 4">
    <name type="scientific">Novosphingobium bradum</name>
    <dbReference type="NCBI Taxonomy" id="1737444"/>
    <lineage>
        <taxon>Bacteria</taxon>
        <taxon>Pseudomonadati</taxon>
        <taxon>Pseudomonadota</taxon>
        <taxon>Alphaproteobacteria</taxon>
        <taxon>Sphingomonadales</taxon>
        <taxon>Sphingomonadaceae</taxon>
        <taxon>Novosphingobium</taxon>
    </lineage>
</organism>
<dbReference type="RefSeq" id="WP_379509607.1">
    <property type="nucleotide sequence ID" value="NZ_JBHRTQ010000007.1"/>
</dbReference>
<feature type="transmembrane region" description="Helical" evidence="1">
    <location>
        <begin position="229"/>
        <end position="248"/>
    </location>
</feature>
<dbReference type="Proteomes" id="UP001595604">
    <property type="component" value="Unassembled WGS sequence"/>
</dbReference>
<dbReference type="PANTHER" id="PTHR23028">
    <property type="entry name" value="ACETYLTRANSFERASE"/>
    <property type="match status" value="1"/>
</dbReference>
<evidence type="ECO:0000256" key="1">
    <source>
        <dbReference type="SAM" id="Phobius"/>
    </source>
</evidence>
<keyword evidence="1" id="KW-1133">Transmembrane helix</keyword>
<feature type="transmembrane region" description="Helical" evidence="1">
    <location>
        <begin position="197"/>
        <end position="217"/>
    </location>
</feature>
<dbReference type="InterPro" id="IPR050879">
    <property type="entry name" value="Acyltransferase_3"/>
</dbReference>
<keyword evidence="3" id="KW-0808">Transferase</keyword>
<evidence type="ECO:0000313" key="4">
    <source>
        <dbReference type="Proteomes" id="UP001595604"/>
    </source>
</evidence>
<dbReference type="GO" id="GO:0016746">
    <property type="term" value="F:acyltransferase activity"/>
    <property type="evidence" value="ECO:0007669"/>
    <property type="project" value="UniProtKB-KW"/>
</dbReference>
<feature type="domain" description="Acyltransferase 3" evidence="2">
    <location>
        <begin position="22"/>
        <end position="334"/>
    </location>
</feature>
<dbReference type="InterPro" id="IPR002656">
    <property type="entry name" value="Acyl_transf_3_dom"/>
</dbReference>
<dbReference type="EMBL" id="JBHRTQ010000007">
    <property type="protein sequence ID" value="MFC3174240.1"/>
    <property type="molecule type" value="Genomic_DNA"/>
</dbReference>
<feature type="transmembrane region" description="Helical" evidence="1">
    <location>
        <begin position="286"/>
        <end position="310"/>
    </location>
</feature>
<gene>
    <name evidence="3" type="ORF">ACFOD9_08250</name>
</gene>
<dbReference type="PANTHER" id="PTHR23028:SF134">
    <property type="entry name" value="PUTATIVE (AFU_ORTHOLOGUE AFUA_4G08520)-RELATED"/>
    <property type="match status" value="1"/>
</dbReference>
<evidence type="ECO:0000313" key="3">
    <source>
        <dbReference type="EMBL" id="MFC3174240.1"/>
    </source>
</evidence>
<feature type="transmembrane region" description="Helical" evidence="1">
    <location>
        <begin position="51"/>
        <end position="70"/>
    </location>
</feature>
<reference evidence="4" key="1">
    <citation type="journal article" date="2019" name="Int. J. Syst. Evol. Microbiol.">
        <title>The Global Catalogue of Microorganisms (GCM) 10K type strain sequencing project: providing services to taxonomists for standard genome sequencing and annotation.</title>
        <authorList>
            <consortium name="The Broad Institute Genomics Platform"/>
            <consortium name="The Broad Institute Genome Sequencing Center for Infectious Disease"/>
            <person name="Wu L."/>
            <person name="Ma J."/>
        </authorList>
    </citation>
    <scope>NUCLEOTIDE SEQUENCE [LARGE SCALE GENOMIC DNA]</scope>
    <source>
        <strain evidence="4">KCTC 42984</strain>
    </source>
</reference>
<protein>
    <submittedName>
        <fullName evidence="3">Acyltransferase family protein</fullName>
        <ecNumber evidence="3">2.3.-.-</ecNumber>
    </submittedName>
</protein>
<keyword evidence="4" id="KW-1185">Reference proteome</keyword>
<comment type="caution">
    <text evidence="3">The sequence shown here is derived from an EMBL/GenBank/DDBJ whole genome shotgun (WGS) entry which is preliminary data.</text>
</comment>
<feature type="transmembrane region" description="Helical" evidence="1">
    <location>
        <begin position="254"/>
        <end position="274"/>
    </location>
</feature>
<feature type="transmembrane region" description="Helical" evidence="1">
    <location>
        <begin position="141"/>
        <end position="159"/>
    </location>
</feature>
<accession>A0ABV7ING0</accession>
<sequence>MLEARRLPSSPSDPVPARLAVLDGLRGVAAICVIGYHEAGLHGGVGLLGTSYLAVDFFFLLSGFVLTRAFEARFATGMTTAKFMLLRARRLYPLMALAAVIGAIEVLLRAPSANLPTALVRHLLFLPVMEPGRQLFELNGAQWSLLLELIANLAHVALLWRMSTRLVGLASAACAILLLGFGLHYGTLNLGWTGSGAWLGLARVGCSYGLGIVLARVLPSRIAPTGMTWRLPFALLPAAILASALVPGERGAVVAQWLTVVLAFPAIFLVALGAEAGARANAFLSWIGTLSFPLYAIHLPLLMLLGQAAAGQPASAWLRAGSLLAVLAGAMLLSRTLSAPRRPAGSQADRPVDHPGAVPAVRLAPAPVGVRAEP</sequence>
<feature type="transmembrane region" description="Helical" evidence="1">
    <location>
        <begin position="166"/>
        <end position="185"/>
    </location>
</feature>
<keyword evidence="1" id="KW-0812">Transmembrane</keyword>
<feature type="transmembrane region" description="Helical" evidence="1">
    <location>
        <begin position="316"/>
        <end position="333"/>
    </location>
</feature>
<name>A0ABV7ING0_9SPHN</name>
<dbReference type="EC" id="2.3.-.-" evidence="3"/>
<dbReference type="Pfam" id="PF01757">
    <property type="entry name" value="Acyl_transf_3"/>
    <property type="match status" value="1"/>
</dbReference>
<evidence type="ECO:0000259" key="2">
    <source>
        <dbReference type="Pfam" id="PF01757"/>
    </source>
</evidence>
<keyword evidence="3" id="KW-0012">Acyltransferase</keyword>
<keyword evidence="1" id="KW-0472">Membrane</keyword>
<feature type="transmembrane region" description="Helical" evidence="1">
    <location>
        <begin position="91"/>
        <end position="110"/>
    </location>
</feature>
<proteinExistence type="predicted"/>